<dbReference type="Proteomes" id="UP000275267">
    <property type="component" value="Unassembled WGS sequence"/>
</dbReference>
<reference evidence="2" key="1">
    <citation type="journal article" date="2019" name="Nat. Commun.">
        <title>The genome of broomcorn millet.</title>
        <authorList>
            <person name="Zou C."/>
            <person name="Miki D."/>
            <person name="Li D."/>
            <person name="Tang Q."/>
            <person name="Xiao L."/>
            <person name="Rajput S."/>
            <person name="Deng P."/>
            <person name="Jia W."/>
            <person name="Huang R."/>
            <person name="Zhang M."/>
            <person name="Sun Y."/>
            <person name="Hu J."/>
            <person name="Fu X."/>
            <person name="Schnable P.S."/>
            <person name="Li F."/>
            <person name="Zhang H."/>
            <person name="Feng B."/>
            <person name="Zhu X."/>
            <person name="Liu R."/>
            <person name="Schnable J.C."/>
            <person name="Zhu J.-K."/>
            <person name="Zhang H."/>
        </authorList>
    </citation>
    <scope>NUCLEOTIDE SEQUENCE [LARGE SCALE GENOMIC DNA]</scope>
</reference>
<accession>A0A3L6TM20</accession>
<organism evidence="1 2">
    <name type="scientific">Panicum miliaceum</name>
    <name type="common">Proso millet</name>
    <name type="synonym">Broomcorn millet</name>
    <dbReference type="NCBI Taxonomy" id="4540"/>
    <lineage>
        <taxon>Eukaryota</taxon>
        <taxon>Viridiplantae</taxon>
        <taxon>Streptophyta</taxon>
        <taxon>Embryophyta</taxon>
        <taxon>Tracheophyta</taxon>
        <taxon>Spermatophyta</taxon>
        <taxon>Magnoliopsida</taxon>
        <taxon>Liliopsida</taxon>
        <taxon>Poales</taxon>
        <taxon>Poaceae</taxon>
        <taxon>PACMAD clade</taxon>
        <taxon>Panicoideae</taxon>
        <taxon>Panicodae</taxon>
        <taxon>Paniceae</taxon>
        <taxon>Panicinae</taxon>
        <taxon>Panicum</taxon>
        <taxon>Panicum sect. Panicum</taxon>
    </lineage>
</organism>
<evidence type="ECO:0000313" key="1">
    <source>
        <dbReference type="EMBL" id="RLN40666.1"/>
    </source>
</evidence>
<proteinExistence type="predicted"/>
<evidence type="ECO:0000313" key="2">
    <source>
        <dbReference type="Proteomes" id="UP000275267"/>
    </source>
</evidence>
<keyword evidence="2" id="KW-1185">Reference proteome</keyword>
<dbReference type="OrthoDB" id="624774at2759"/>
<name>A0A3L6TM20_PANMI</name>
<gene>
    <name evidence="1" type="ORF">C2845_PM01G44750</name>
</gene>
<protein>
    <submittedName>
        <fullName evidence="1">Uncharacterized protein</fullName>
    </submittedName>
</protein>
<dbReference type="EMBL" id="PQIB02000001">
    <property type="protein sequence ID" value="RLN40666.1"/>
    <property type="molecule type" value="Genomic_DNA"/>
</dbReference>
<sequence length="78" mass="8759">MAVVLIAEMESNKRPKHGGCVQGHEVVRRNKQQGHDKLFSDYFANDPVFGPMISAYVCPLFQLVLLNSIVTDEQDNVI</sequence>
<dbReference type="AlphaFoldDB" id="A0A3L6TM20"/>
<comment type="caution">
    <text evidence="1">The sequence shown here is derived from an EMBL/GenBank/DDBJ whole genome shotgun (WGS) entry which is preliminary data.</text>
</comment>